<dbReference type="Proteomes" id="UP000033618">
    <property type="component" value="Unassembled WGS sequence"/>
</dbReference>
<dbReference type="AlphaFoldDB" id="A0A0F5K5W2"/>
<sequence>MKALLSIDAANQWTERARRLLVDAACDGGLLEGQGESVTPAGASVPLVVGEMLRRTRDVAMPASAPMAMTERIVVLLSNDGVSQRTAVKEVINSGATWLVEAPDGQITDALRVFQWVPGTEDTVSVTRRFAQERPVARKLASSQAWREPRVCRLLNGQFQSVSRSCYKKMLSGTDIPLRLYIVAHGTTRGESAAVGVRRTLDRVDAPDLVGFLMRNVFRHLPGKGKSHTSGVTIDMVACALSVPGECLTDASSFVGCFLKALADCDPSLAERSTIVASTFKIGYPAHGFERAQQITISGRDLIFPESMLTQFGISHRFMAILPKASLGRREPIRISFVQHDFLQQEFVVLDAFVAAYEHWQRVEGWHAHELSSRFVLFELMADLTFTLDHPSDIAIVRTFVERLMIRRTPSMSVPSEGTNATVSIEGGTTEGVAPMSEVLSGAHDDRSVFERTTSLRIDGGVIRLFADATSQTPLAVFDLKDDIGLFGITLFKYATSTHLIDELSDAERQTLRRYLLTQVRLLDNGIYRWIGVPETGREFVARWRGRWAAAPDDQMARTPPGYMGGELFNALLKTAWIHGRTDDVQALAALTLPGGVFDASSAVMRLNGFNEQAGLHIGRTGGWYVHARHDGVQGCRAIPRSAEWEVVFGEIGAAVGSMIRADLMKADDLRWRLLKMARDTVASGHPNPLLSRNDGLSVSTSASHAGSTGIDPALSASSVWQRGLSGRASYFPCTPARR</sequence>
<keyword evidence="3" id="KW-1185">Reference proteome</keyword>
<gene>
    <name evidence="2" type="ORF">WM40_01005</name>
</gene>
<dbReference type="EMBL" id="LAQU01000001">
    <property type="protein sequence ID" value="KKB65244.1"/>
    <property type="molecule type" value="Genomic_DNA"/>
</dbReference>
<dbReference type="RefSeq" id="WP_024902534.1">
    <property type="nucleotide sequence ID" value="NZ_CADFGU010000001.1"/>
</dbReference>
<dbReference type="PATRIC" id="fig|28092.6.peg.224"/>
<comment type="caution">
    <text evidence="2">The sequence shown here is derived from an EMBL/GenBank/DDBJ whole genome shotgun (WGS) entry which is preliminary data.</text>
</comment>
<feature type="region of interest" description="Disordered" evidence="1">
    <location>
        <begin position="685"/>
        <end position="704"/>
    </location>
</feature>
<evidence type="ECO:0000313" key="2">
    <source>
        <dbReference type="EMBL" id="KKB65244.1"/>
    </source>
</evidence>
<organism evidence="2 3">
    <name type="scientific">Robbsia andropogonis</name>
    <dbReference type="NCBI Taxonomy" id="28092"/>
    <lineage>
        <taxon>Bacteria</taxon>
        <taxon>Pseudomonadati</taxon>
        <taxon>Pseudomonadota</taxon>
        <taxon>Betaproteobacteria</taxon>
        <taxon>Burkholderiales</taxon>
        <taxon>Burkholderiaceae</taxon>
        <taxon>Robbsia</taxon>
    </lineage>
</organism>
<protein>
    <submittedName>
        <fullName evidence="2">Uncharacterized protein</fullName>
    </submittedName>
</protein>
<proteinExistence type="predicted"/>
<evidence type="ECO:0000313" key="3">
    <source>
        <dbReference type="Proteomes" id="UP000033618"/>
    </source>
</evidence>
<evidence type="ECO:0000256" key="1">
    <source>
        <dbReference type="SAM" id="MobiDB-lite"/>
    </source>
</evidence>
<reference evidence="2 3" key="1">
    <citation type="submission" date="2015-03" db="EMBL/GenBank/DDBJ databases">
        <title>Draft Genome Sequence of Burkholderia andropogonis type strain ICMP2807, isolated from Sorghum bicolor.</title>
        <authorList>
            <person name="Lopes-Santos L."/>
            <person name="Castro D.B."/>
            <person name="Ottoboni L.M."/>
            <person name="Park D."/>
            <person name="Weirc B.S."/>
            <person name="Destefano S.A."/>
        </authorList>
    </citation>
    <scope>NUCLEOTIDE SEQUENCE [LARGE SCALE GENOMIC DNA]</scope>
    <source>
        <strain evidence="2 3">ICMP2807</strain>
    </source>
</reference>
<accession>A0A0F5K5W2</accession>
<name>A0A0F5K5W2_9BURK</name>
<feature type="compositionally biased region" description="Polar residues" evidence="1">
    <location>
        <begin position="695"/>
        <end position="704"/>
    </location>
</feature>